<evidence type="ECO:0000313" key="5">
    <source>
        <dbReference type="EMBL" id="KAF8662821.1"/>
    </source>
</evidence>
<keyword evidence="1" id="KW-0346">Stress response</keyword>
<dbReference type="FunFam" id="2.60.40.790:FF:000053">
    <property type="entry name" value="17.5 kDa class I heat shock protein"/>
    <property type="match status" value="1"/>
</dbReference>
<protein>
    <recommendedName>
        <fullName evidence="4">SHSP domain-containing protein</fullName>
    </recommendedName>
</protein>
<gene>
    <name evidence="5" type="ORF">HU200_055399</name>
</gene>
<organism evidence="5 6">
    <name type="scientific">Digitaria exilis</name>
    <dbReference type="NCBI Taxonomy" id="1010633"/>
    <lineage>
        <taxon>Eukaryota</taxon>
        <taxon>Viridiplantae</taxon>
        <taxon>Streptophyta</taxon>
        <taxon>Embryophyta</taxon>
        <taxon>Tracheophyta</taxon>
        <taxon>Spermatophyta</taxon>
        <taxon>Magnoliopsida</taxon>
        <taxon>Liliopsida</taxon>
        <taxon>Poales</taxon>
        <taxon>Poaceae</taxon>
        <taxon>PACMAD clade</taxon>
        <taxon>Panicoideae</taxon>
        <taxon>Panicodae</taxon>
        <taxon>Paniceae</taxon>
        <taxon>Anthephorinae</taxon>
        <taxon>Digitaria</taxon>
    </lineage>
</organism>
<comment type="caution">
    <text evidence="5">The sequence shown here is derived from an EMBL/GenBank/DDBJ whole genome shotgun (WGS) entry which is preliminary data.</text>
</comment>
<dbReference type="OrthoDB" id="5511210at2759"/>
<keyword evidence="6" id="KW-1185">Reference proteome</keyword>
<dbReference type="EMBL" id="JACEFO010002379">
    <property type="protein sequence ID" value="KAF8662821.1"/>
    <property type="molecule type" value="Genomic_DNA"/>
</dbReference>
<evidence type="ECO:0000313" key="6">
    <source>
        <dbReference type="Proteomes" id="UP000636709"/>
    </source>
</evidence>
<dbReference type="InterPro" id="IPR008978">
    <property type="entry name" value="HSP20-like_chaperone"/>
</dbReference>
<comment type="similarity">
    <text evidence="2 3">Belongs to the small heat shock protein (HSP20) family.</text>
</comment>
<name>A0A835E6A0_9POAL</name>
<dbReference type="PANTHER" id="PTHR11527">
    <property type="entry name" value="HEAT-SHOCK PROTEIN 20 FAMILY MEMBER"/>
    <property type="match status" value="1"/>
</dbReference>
<dbReference type="InterPro" id="IPR031107">
    <property type="entry name" value="Small_HSP"/>
</dbReference>
<dbReference type="PROSITE" id="PS01031">
    <property type="entry name" value="SHSP"/>
    <property type="match status" value="1"/>
</dbReference>
<evidence type="ECO:0000259" key="4">
    <source>
        <dbReference type="PROSITE" id="PS01031"/>
    </source>
</evidence>
<evidence type="ECO:0000256" key="2">
    <source>
        <dbReference type="PROSITE-ProRule" id="PRU00285"/>
    </source>
</evidence>
<dbReference type="AlphaFoldDB" id="A0A835E6A0"/>
<feature type="domain" description="SHSP" evidence="4">
    <location>
        <begin position="31"/>
        <end position="150"/>
    </location>
</feature>
<dbReference type="Gramene" id="Dexi5A01G0007610.1">
    <property type="protein sequence ID" value="Dexi5A01G0007610.1:cds"/>
    <property type="gene ID" value="Dexi5A01G0007610"/>
</dbReference>
<dbReference type="Gene3D" id="2.60.40.790">
    <property type="match status" value="1"/>
</dbReference>
<proteinExistence type="inferred from homology"/>
<reference evidence="5" key="1">
    <citation type="submission" date="2020-07" db="EMBL/GenBank/DDBJ databases">
        <title>Genome sequence and genetic diversity analysis of an under-domesticated orphan crop, white fonio (Digitaria exilis).</title>
        <authorList>
            <person name="Bennetzen J.L."/>
            <person name="Chen S."/>
            <person name="Ma X."/>
            <person name="Wang X."/>
            <person name="Yssel A.E.J."/>
            <person name="Chaluvadi S.R."/>
            <person name="Johnson M."/>
            <person name="Gangashetty P."/>
            <person name="Hamidou F."/>
            <person name="Sanogo M.D."/>
            <person name="Zwaenepoel A."/>
            <person name="Wallace J."/>
            <person name="Van De Peer Y."/>
            <person name="Van Deynze A."/>
        </authorList>
    </citation>
    <scope>NUCLEOTIDE SEQUENCE</scope>
    <source>
        <tissue evidence="5">Leaves</tissue>
    </source>
</reference>
<evidence type="ECO:0000256" key="1">
    <source>
        <dbReference type="ARBA" id="ARBA00023016"/>
    </source>
</evidence>
<dbReference type="Proteomes" id="UP000636709">
    <property type="component" value="Unassembled WGS sequence"/>
</dbReference>
<dbReference type="SUPFAM" id="SSF49764">
    <property type="entry name" value="HSP20-like chaperones"/>
    <property type="match status" value="1"/>
</dbReference>
<sequence>MSLVRSGNVFDPLSLDFWASADPLGVVRPLAEQCPVLTNVRVDWKETPTAHVFKADLPGVKKEAAKVEVEGGDVLVISGERDAREELAGEGEAWRLAERSTGGRFRRRFRLPRGARLDQVQASMEDGVLTVTVPKDEAKKPQVKAVEISG</sequence>
<evidence type="ECO:0000256" key="3">
    <source>
        <dbReference type="RuleBase" id="RU003616"/>
    </source>
</evidence>
<accession>A0A835E6A0</accession>
<dbReference type="InterPro" id="IPR002068">
    <property type="entry name" value="A-crystallin/Hsp20_dom"/>
</dbReference>
<dbReference type="Pfam" id="PF00011">
    <property type="entry name" value="HSP20"/>
    <property type="match status" value="1"/>
</dbReference>